<evidence type="ECO:0000313" key="2">
    <source>
        <dbReference type="Proteomes" id="UP000789525"/>
    </source>
</evidence>
<dbReference type="EMBL" id="CAJVPT010047958">
    <property type="protein sequence ID" value="CAG8741116.1"/>
    <property type="molecule type" value="Genomic_DNA"/>
</dbReference>
<name>A0ACA9QEK6_9GLOM</name>
<protein>
    <submittedName>
        <fullName evidence="1">2407_t:CDS:1</fullName>
    </submittedName>
</protein>
<comment type="caution">
    <text evidence="1">The sequence shown here is derived from an EMBL/GenBank/DDBJ whole genome shotgun (WGS) entry which is preliminary data.</text>
</comment>
<organism evidence="1 2">
    <name type="scientific">Acaulospora colombiana</name>
    <dbReference type="NCBI Taxonomy" id="27376"/>
    <lineage>
        <taxon>Eukaryota</taxon>
        <taxon>Fungi</taxon>
        <taxon>Fungi incertae sedis</taxon>
        <taxon>Mucoromycota</taxon>
        <taxon>Glomeromycotina</taxon>
        <taxon>Glomeromycetes</taxon>
        <taxon>Diversisporales</taxon>
        <taxon>Acaulosporaceae</taxon>
        <taxon>Acaulospora</taxon>
    </lineage>
</organism>
<feature type="non-terminal residue" evidence="1">
    <location>
        <position position="1"/>
    </location>
</feature>
<reference evidence="1" key="1">
    <citation type="submission" date="2021-06" db="EMBL/GenBank/DDBJ databases">
        <authorList>
            <person name="Kallberg Y."/>
            <person name="Tangrot J."/>
            <person name="Rosling A."/>
        </authorList>
    </citation>
    <scope>NUCLEOTIDE SEQUENCE</scope>
    <source>
        <strain evidence="1">CL356</strain>
    </source>
</reference>
<evidence type="ECO:0000313" key="1">
    <source>
        <dbReference type="EMBL" id="CAG8741116.1"/>
    </source>
</evidence>
<sequence>RAAPTASTGLPIEWPYYWWTDGTGSANFTNGPGGEFSVTWSGGHIIGGRGWNPVINYSGVYKPNGNSFLSIYGWTRNPLVECYIVESFGTYNPGTAAVRKGSVTCNGATYDIYQTTRVNQPSIDGTKTFLQFLSVRNPKKSPGGSISGTVDVACHFNDWQSYSMILGTFSYQIVAVEGYQSSGTATITVG</sequence>
<keyword evidence="2" id="KW-1185">Reference proteome</keyword>
<accession>A0ACA9QEK6</accession>
<dbReference type="Proteomes" id="UP000789525">
    <property type="component" value="Unassembled WGS sequence"/>
</dbReference>
<gene>
    <name evidence="1" type="ORF">ACOLOM_LOCUS12181</name>
</gene>
<proteinExistence type="predicted"/>